<feature type="region of interest" description="Disordered" evidence="1">
    <location>
        <begin position="1"/>
        <end position="70"/>
    </location>
</feature>
<accession>A0A542YKI0</accession>
<feature type="compositionally biased region" description="Basic residues" evidence="1">
    <location>
        <begin position="44"/>
        <end position="53"/>
    </location>
</feature>
<evidence type="ECO:0008006" key="4">
    <source>
        <dbReference type="Google" id="ProtNLM"/>
    </source>
</evidence>
<proteinExistence type="predicted"/>
<feature type="compositionally biased region" description="Basic and acidic residues" evidence="1">
    <location>
        <begin position="54"/>
        <end position="65"/>
    </location>
</feature>
<dbReference type="InterPro" id="IPR043777">
    <property type="entry name" value="DUF5719"/>
</dbReference>
<keyword evidence="3" id="KW-1185">Reference proteome</keyword>
<protein>
    <recommendedName>
        <fullName evidence="4">Secreted protein</fullName>
    </recommendedName>
</protein>
<evidence type="ECO:0000256" key="1">
    <source>
        <dbReference type="SAM" id="MobiDB-lite"/>
    </source>
</evidence>
<dbReference type="RefSeq" id="WP_185740490.1">
    <property type="nucleotide sequence ID" value="NZ_VFOM01000001.1"/>
</dbReference>
<comment type="caution">
    <text evidence="2">The sequence shown here is derived from an EMBL/GenBank/DDBJ whole genome shotgun (WGS) entry which is preliminary data.</text>
</comment>
<dbReference type="Pfam" id="PF18986">
    <property type="entry name" value="DUF5719"/>
    <property type="match status" value="1"/>
</dbReference>
<evidence type="ECO:0000313" key="2">
    <source>
        <dbReference type="EMBL" id="TQL48609.1"/>
    </source>
</evidence>
<dbReference type="Proteomes" id="UP000317998">
    <property type="component" value="Unassembled WGS sequence"/>
</dbReference>
<gene>
    <name evidence="2" type="ORF">FB562_1706</name>
</gene>
<sequence>MTERGQGQFPSDDRFSGQDEQFSGPIEIGPRADADEQESPGTKPGKKPSKKPREKRDKKPAEPKVRRPGSVKGAVLVSARLVAGTVGLAVAAATLGAAVFLPLPTADSEPLALDVTPVAAQQQRVCAGPLLRLGDDTGAQASTASALGSPRVTDAADEGKVAISRPQTSDGDPDNAADVLTLAATGGAGEQPLLAGSQAQRAASGDFVGTAAAECTEPSDDIWLVGGATTTGRTTLLSIVNASETPATVSISIYSENGEVTAPGTSAIAVAPGSERIYSLAGLAPGVSAPVVRVQSSGSLVAASMQQATVRTLAAGGLDFVTVGVAPATTAVIPGVVFGDHELLEEAIAGEDFLDLNPVLRVFVPGENTGHATITMVRETKPGAAPAEPVDITVSIDGGRVTELPLGGFDAGSYTATITADTPFVAGVRTTSAAASGVNDFAWLATSRALRERALVPVANGGTASLHLSNPTDTDARATLTNEAGKSVTVEVPAGSAVVTAVAPGSTYTLDDFDRLNASVGFVGEGTIAAHSVSPRGPTSTPLTIYP</sequence>
<dbReference type="AlphaFoldDB" id="A0A542YKI0"/>
<organism evidence="2 3">
    <name type="scientific">Homoserinimonas aerilata</name>
    <dbReference type="NCBI Taxonomy" id="1162970"/>
    <lineage>
        <taxon>Bacteria</taxon>
        <taxon>Bacillati</taxon>
        <taxon>Actinomycetota</taxon>
        <taxon>Actinomycetes</taxon>
        <taxon>Micrococcales</taxon>
        <taxon>Microbacteriaceae</taxon>
        <taxon>Homoserinimonas</taxon>
    </lineage>
</organism>
<evidence type="ECO:0000313" key="3">
    <source>
        <dbReference type="Proteomes" id="UP000317998"/>
    </source>
</evidence>
<dbReference type="EMBL" id="VFOM01000001">
    <property type="protein sequence ID" value="TQL48609.1"/>
    <property type="molecule type" value="Genomic_DNA"/>
</dbReference>
<name>A0A542YKI0_9MICO</name>
<reference evidence="2 3" key="1">
    <citation type="submission" date="2019-06" db="EMBL/GenBank/DDBJ databases">
        <title>Sequencing the genomes of 1000 actinobacteria strains.</title>
        <authorList>
            <person name="Klenk H.-P."/>
        </authorList>
    </citation>
    <scope>NUCLEOTIDE SEQUENCE [LARGE SCALE GENOMIC DNA]</scope>
    <source>
        <strain evidence="2 3">DSM 26477</strain>
    </source>
</reference>